<proteinExistence type="predicted"/>
<evidence type="ECO:0000313" key="2">
    <source>
        <dbReference type="EMBL" id="MCK9686047.1"/>
    </source>
</evidence>
<gene>
    <name evidence="2" type="ORF">LPC04_10040</name>
</gene>
<name>A0A9X1YKH3_9BURK</name>
<evidence type="ECO:0000313" key="3">
    <source>
        <dbReference type="Proteomes" id="UP001139353"/>
    </source>
</evidence>
<accession>A0A9X1YKH3</accession>
<dbReference type="AlphaFoldDB" id="A0A9X1YKH3"/>
<sequence length="482" mass="51869">MRRSMVASCMVMAFFPLVGCGTITLTADAQDPGRCVKLDASKREQAALIEYYRNAAAEEDKQVAEVLRGSPAPLLEVMRSGADGAFNGAPSWTLRNARDRRPLSPEANARIYEAMGVAGPLEQTPAFDPAARQAAGVLWTHIAMVQSQATTAENAIVSQGAAAPRQVLVKLGARDHWETEVSQAIQAGGDSALAGLTALEAEYAREDLAAARTPQVVRMYAQRRQESEVGHFARVYFKDYFRAGKLFQAQLQTDTMATHAVDSLIAKFKLTPTDDERKQVIKDIQTQFQALCNKDSSTNCLISAALGETGFVSRSGTTIRFQGVTLTVGYSNGVTTAWDYPKGKDFAPQMARVLMEAGFDSKHPYVPAAPSSTACVHGLYPKDRCLSSDLTDKYKLLQDGVSAVDEKASRADSATGVATGILIRSFGIAALNNEAAADTIESLASVIARKVTERAAWRQTFTNMCLPESTAAAPPATLQVSR</sequence>
<organism evidence="2 3">
    <name type="scientific">Scleromatobacter humisilvae</name>
    <dbReference type="NCBI Taxonomy" id="2897159"/>
    <lineage>
        <taxon>Bacteria</taxon>
        <taxon>Pseudomonadati</taxon>
        <taxon>Pseudomonadota</taxon>
        <taxon>Betaproteobacteria</taxon>
        <taxon>Burkholderiales</taxon>
        <taxon>Sphaerotilaceae</taxon>
        <taxon>Scleromatobacter</taxon>
    </lineage>
</organism>
<dbReference type="EMBL" id="JAJLJH010000002">
    <property type="protein sequence ID" value="MCK9686047.1"/>
    <property type="molecule type" value="Genomic_DNA"/>
</dbReference>
<evidence type="ECO:0008006" key="4">
    <source>
        <dbReference type="Google" id="ProtNLM"/>
    </source>
</evidence>
<dbReference type="Proteomes" id="UP001139353">
    <property type="component" value="Unassembled WGS sequence"/>
</dbReference>
<protein>
    <recommendedName>
        <fullName evidence="4">Lipoprotein</fullName>
    </recommendedName>
</protein>
<comment type="caution">
    <text evidence="2">The sequence shown here is derived from an EMBL/GenBank/DDBJ whole genome shotgun (WGS) entry which is preliminary data.</text>
</comment>
<feature type="signal peptide" evidence="1">
    <location>
        <begin position="1"/>
        <end position="20"/>
    </location>
</feature>
<feature type="chain" id="PRO_5040990507" description="Lipoprotein" evidence="1">
    <location>
        <begin position="21"/>
        <end position="482"/>
    </location>
</feature>
<keyword evidence="3" id="KW-1185">Reference proteome</keyword>
<evidence type="ECO:0000256" key="1">
    <source>
        <dbReference type="SAM" id="SignalP"/>
    </source>
</evidence>
<dbReference type="RefSeq" id="WP_275682078.1">
    <property type="nucleotide sequence ID" value="NZ_JAJLJH010000002.1"/>
</dbReference>
<reference evidence="2" key="1">
    <citation type="submission" date="2021-11" db="EMBL/GenBank/DDBJ databases">
        <title>BS-T2-15 a new species belonging to the Comamonadaceae family isolated from the soil of a French oak forest.</title>
        <authorList>
            <person name="Mieszkin S."/>
            <person name="Alain K."/>
        </authorList>
    </citation>
    <scope>NUCLEOTIDE SEQUENCE</scope>
    <source>
        <strain evidence="2">BS-T2-15</strain>
    </source>
</reference>
<keyword evidence="1" id="KW-0732">Signal</keyword>